<dbReference type="FunFam" id="3.40.1390.30:FF:000001">
    <property type="entry name" value="GTP cyclohydrolase 1 type 2"/>
    <property type="match status" value="1"/>
</dbReference>
<reference evidence="6 7" key="1">
    <citation type="submission" date="2019-01" db="EMBL/GenBank/DDBJ databases">
        <title>Draft genome sequences of the type strains of six Macrococcus species.</title>
        <authorList>
            <person name="Mazhar S."/>
            <person name="Altermann E."/>
            <person name="Hill C."/>
            <person name="Mcauliffe O."/>
        </authorList>
    </citation>
    <scope>NUCLEOTIDE SEQUENCE [LARGE SCALE GENOMIC DNA]</scope>
    <source>
        <strain evidence="6 7">CCM4815</strain>
    </source>
</reference>
<dbReference type="InterPro" id="IPR015867">
    <property type="entry name" value="N-reg_PII/ATP_PRibTrfase_C"/>
</dbReference>
<dbReference type="PANTHER" id="PTHR13799">
    <property type="entry name" value="NGG1 INTERACTING FACTOR 3"/>
    <property type="match status" value="1"/>
</dbReference>
<dbReference type="NCBIfam" id="TIGR00486">
    <property type="entry name" value="YbgI_SA1388"/>
    <property type="match status" value="1"/>
</dbReference>
<comment type="caution">
    <text evidence="6">The sequence shown here is derived from an EMBL/GenBank/DDBJ whole genome shotgun (WGS) entry which is preliminary data.</text>
</comment>
<evidence type="ECO:0000256" key="5">
    <source>
        <dbReference type="PIRSR" id="PIRSR602678-1"/>
    </source>
</evidence>
<protein>
    <recommendedName>
        <fullName evidence="2 4">GTP cyclohydrolase 1 type 2 homolog</fullName>
    </recommendedName>
</protein>
<sequence length="363" mass="40051">MMTIDELMQLIDKEIPLNKAESWDNVGLLIGDKNAEITNILTTLDCTIEVVEEALVKGYNTIICHHPLIFSSIKQIENKGYGAVIQLLIKHDMNLIALHTNLDAHHQGVSAMIADKLQLVNQTILVPNRRSMAKLQLFVPSSHVEQVKAALGEAGAGQVGNYSDCFFQVEGKGQFKPDENADPYTGQAGKLEVVEEIKLECVFDPQLRSQVEQALIKSHPYEEPAYDVYDFQVEDVFGTGIKAELKHPVQIGSWLKEVKSMLNIDSLRLIGSADQEIRTVGIIGGAGMNYMSAVQKTGVDVFLTGDIKYHEAHDLLMAGLTTVDIQHYSEVVMKDGLKALLESLGIQVTVISSSIDTNPFTLY</sequence>
<dbReference type="PIRSF" id="PIRSF037489">
    <property type="entry name" value="UCP037489_NIF3_YqfO"/>
    <property type="match status" value="1"/>
</dbReference>
<dbReference type="GO" id="GO:0005737">
    <property type="term" value="C:cytoplasm"/>
    <property type="evidence" value="ECO:0007669"/>
    <property type="project" value="TreeGrafter"/>
</dbReference>
<evidence type="ECO:0000313" key="7">
    <source>
        <dbReference type="Proteomes" id="UP000294802"/>
    </source>
</evidence>
<feature type="binding site" evidence="5">
    <location>
        <position position="65"/>
    </location>
    <ligand>
        <name>a divalent metal cation</name>
        <dbReference type="ChEBI" id="CHEBI:60240"/>
        <label>1</label>
    </ligand>
</feature>
<dbReference type="InterPro" id="IPR017221">
    <property type="entry name" value="DUF34/NIF3_bac"/>
</dbReference>
<feature type="binding site" evidence="5">
    <location>
        <position position="66"/>
    </location>
    <ligand>
        <name>a divalent metal cation</name>
        <dbReference type="ChEBI" id="CHEBI:60240"/>
        <label>1</label>
    </ligand>
</feature>
<keyword evidence="3 4" id="KW-0479">Metal-binding</keyword>
<dbReference type="InterPro" id="IPR002678">
    <property type="entry name" value="DUF34/NIF3"/>
</dbReference>
<dbReference type="GO" id="GO:0046872">
    <property type="term" value="F:metal ion binding"/>
    <property type="evidence" value="ECO:0007669"/>
    <property type="project" value="UniProtKB-UniRule"/>
</dbReference>
<dbReference type="Gene3D" id="3.40.1390.30">
    <property type="entry name" value="NIF3 (NGG1p interacting factor 3)-like"/>
    <property type="match status" value="1"/>
</dbReference>
<dbReference type="PANTHER" id="PTHR13799:SF14">
    <property type="entry name" value="GTP CYCLOHYDROLASE 1 TYPE 2 HOMOLOG"/>
    <property type="match status" value="1"/>
</dbReference>
<evidence type="ECO:0000256" key="2">
    <source>
        <dbReference type="ARBA" id="ARBA00022112"/>
    </source>
</evidence>
<dbReference type="OrthoDB" id="9792792at2"/>
<feature type="binding site" evidence="5">
    <location>
        <position position="330"/>
    </location>
    <ligand>
        <name>a divalent metal cation</name>
        <dbReference type="ChEBI" id="CHEBI:60240"/>
        <label>1</label>
    </ligand>
</feature>
<dbReference type="InterPro" id="IPR036069">
    <property type="entry name" value="DUF34/NIF3_sf"/>
</dbReference>
<dbReference type="AlphaFoldDB" id="A0A4R6BX79"/>
<evidence type="ECO:0000256" key="1">
    <source>
        <dbReference type="ARBA" id="ARBA00006964"/>
    </source>
</evidence>
<feature type="binding site" evidence="5">
    <location>
        <position position="327"/>
    </location>
    <ligand>
        <name>a divalent metal cation</name>
        <dbReference type="ChEBI" id="CHEBI:60240"/>
        <label>1</label>
    </ligand>
</feature>
<dbReference type="Gene3D" id="3.30.70.120">
    <property type="match status" value="1"/>
</dbReference>
<dbReference type="SUPFAM" id="SSF102705">
    <property type="entry name" value="NIF3 (NGG1p interacting factor 3)-like"/>
    <property type="match status" value="1"/>
</dbReference>
<dbReference type="Pfam" id="PF01784">
    <property type="entry name" value="DUF34_NIF3"/>
    <property type="match status" value="1"/>
</dbReference>
<keyword evidence="7" id="KW-1185">Reference proteome</keyword>
<dbReference type="FunFam" id="3.30.70.120:FF:000006">
    <property type="entry name" value="GTP cyclohydrolase 1 type 2 homolog"/>
    <property type="match status" value="1"/>
</dbReference>
<evidence type="ECO:0000256" key="4">
    <source>
        <dbReference type="PIRNR" id="PIRNR037489"/>
    </source>
</evidence>
<proteinExistence type="inferred from homology"/>
<feature type="binding site" evidence="5">
    <location>
        <position position="103"/>
    </location>
    <ligand>
        <name>a divalent metal cation</name>
        <dbReference type="ChEBI" id="CHEBI:60240"/>
        <label>1</label>
    </ligand>
</feature>
<dbReference type="Proteomes" id="UP000294802">
    <property type="component" value="Unassembled WGS sequence"/>
</dbReference>
<evidence type="ECO:0000313" key="6">
    <source>
        <dbReference type="EMBL" id="TDM13119.1"/>
    </source>
</evidence>
<name>A0A4R6BX79_9STAP</name>
<gene>
    <name evidence="6" type="ORF">ERX29_00515</name>
</gene>
<evidence type="ECO:0000256" key="3">
    <source>
        <dbReference type="ARBA" id="ARBA00022723"/>
    </source>
</evidence>
<accession>A0A4R6BX79</accession>
<comment type="similarity">
    <text evidence="1 4">Belongs to the GTP cyclohydrolase I type 2/NIF3 family.</text>
</comment>
<organism evidence="6 7">
    <name type="scientific">Macrococcus lamae</name>
    <dbReference type="NCBI Taxonomy" id="198484"/>
    <lineage>
        <taxon>Bacteria</taxon>
        <taxon>Bacillati</taxon>
        <taxon>Bacillota</taxon>
        <taxon>Bacilli</taxon>
        <taxon>Bacillales</taxon>
        <taxon>Staphylococcaceae</taxon>
        <taxon>Macrococcus</taxon>
    </lineage>
</organism>
<dbReference type="EMBL" id="SCWB01000001">
    <property type="protein sequence ID" value="TDM13119.1"/>
    <property type="molecule type" value="Genomic_DNA"/>
</dbReference>